<name>A0A1Y1W704_9FUNG</name>
<reference evidence="1 2" key="1">
    <citation type="submission" date="2016-07" db="EMBL/GenBank/DDBJ databases">
        <title>Pervasive Adenine N6-methylation of Active Genes in Fungi.</title>
        <authorList>
            <consortium name="DOE Joint Genome Institute"/>
            <person name="Mondo S.J."/>
            <person name="Dannebaum R.O."/>
            <person name="Kuo R.C."/>
            <person name="Labutti K."/>
            <person name="Haridas S."/>
            <person name="Kuo A."/>
            <person name="Salamov A."/>
            <person name="Ahrendt S.R."/>
            <person name="Lipzen A."/>
            <person name="Sullivan W."/>
            <person name="Andreopoulos W.B."/>
            <person name="Clum A."/>
            <person name="Lindquist E."/>
            <person name="Daum C."/>
            <person name="Ramamoorthy G.K."/>
            <person name="Gryganskyi A."/>
            <person name="Culley D."/>
            <person name="Magnuson J.K."/>
            <person name="James T.Y."/>
            <person name="O'Malley M.A."/>
            <person name="Stajich J.E."/>
            <person name="Spatafora J.W."/>
            <person name="Visel A."/>
            <person name="Grigoriev I.V."/>
        </authorList>
    </citation>
    <scope>NUCLEOTIDE SEQUENCE [LARGE SCALE GENOMIC DNA]</scope>
    <source>
        <strain evidence="1 2">ATCC 12442</strain>
    </source>
</reference>
<dbReference type="GeneID" id="63800489"/>
<protein>
    <submittedName>
        <fullName evidence="1">Uncharacterized protein</fullName>
    </submittedName>
</protein>
<evidence type="ECO:0000313" key="1">
    <source>
        <dbReference type="EMBL" id="ORX69301.1"/>
    </source>
</evidence>
<evidence type="ECO:0000313" key="2">
    <source>
        <dbReference type="Proteomes" id="UP000193922"/>
    </source>
</evidence>
<gene>
    <name evidence="1" type="ORF">DL89DRAFT_174474</name>
</gene>
<dbReference type="RefSeq" id="XP_040743033.1">
    <property type="nucleotide sequence ID" value="XM_040883841.1"/>
</dbReference>
<proteinExistence type="predicted"/>
<accession>A0A1Y1W704</accession>
<dbReference type="EMBL" id="MCFD01000008">
    <property type="protein sequence ID" value="ORX69301.1"/>
    <property type="molecule type" value="Genomic_DNA"/>
</dbReference>
<organism evidence="1 2">
    <name type="scientific">Linderina pennispora</name>
    <dbReference type="NCBI Taxonomy" id="61395"/>
    <lineage>
        <taxon>Eukaryota</taxon>
        <taxon>Fungi</taxon>
        <taxon>Fungi incertae sedis</taxon>
        <taxon>Zoopagomycota</taxon>
        <taxon>Kickxellomycotina</taxon>
        <taxon>Kickxellomycetes</taxon>
        <taxon>Kickxellales</taxon>
        <taxon>Kickxellaceae</taxon>
        <taxon>Linderina</taxon>
    </lineage>
</organism>
<comment type="caution">
    <text evidence="1">The sequence shown here is derived from an EMBL/GenBank/DDBJ whole genome shotgun (WGS) entry which is preliminary data.</text>
</comment>
<dbReference type="Proteomes" id="UP000193922">
    <property type="component" value="Unassembled WGS sequence"/>
</dbReference>
<sequence length="171" mass="18651">MFTFAKSQLPLQWRSCSMSLPTMTARTMCGDVLASHGGGLNPESHQPSPRQYSTQSRTGCGGGGCVWDHQSVGTAGRWGLERLIIDRLEPGIAEVWIKSGIACAWGRAVSGEKQKESLQRQALCRLQSGGERPCAKRKEKGRGNKALTAWNCPRECCENYMCGGVHALTPR</sequence>
<keyword evidence="2" id="KW-1185">Reference proteome</keyword>
<dbReference type="AlphaFoldDB" id="A0A1Y1W704"/>